<dbReference type="PANTHER" id="PTHR42852">
    <property type="entry name" value="THIOL:DISULFIDE INTERCHANGE PROTEIN DSBE"/>
    <property type="match status" value="1"/>
</dbReference>
<accession>H8KWU6</accession>
<dbReference type="GO" id="GO:0016491">
    <property type="term" value="F:oxidoreductase activity"/>
    <property type="evidence" value="ECO:0007669"/>
    <property type="project" value="InterPro"/>
</dbReference>
<evidence type="ECO:0000256" key="1">
    <source>
        <dbReference type="ARBA" id="ARBA00004196"/>
    </source>
</evidence>
<dbReference type="STRING" id="929556.Solca_3265"/>
<dbReference type="eggNOG" id="COG0526">
    <property type="taxonomic scope" value="Bacteria"/>
</dbReference>
<evidence type="ECO:0000259" key="6">
    <source>
        <dbReference type="PROSITE" id="PS51352"/>
    </source>
</evidence>
<evidence type="ECO:0000313" key="7">
    <source>
        <dbReference type="EMBL" id="AFD08275.1"/>
    </source>
</evidence>
<feature type="signal peptide" evidence="5">
    <location>
        <begin position="1"/>
        <end position="22"/>
    </location>
</feature>
<proteinExistence type="predicted"/>
<keyword evidence="7" id="KW-0413">Isomerase</keyword>
<reference evidence="7" key="1">
    <citation type="submission" date="2012-02" db="EMBL/GenBank/DDBJ databases">
        <title>The complete genome of Solitalea canadensis DSM 3403.</title>
        <authorList>
            <consortium name="US DOE Joint Genome Institute (JGI-PGF)"/>
            <person name="Lucas S."/>
            <person name="Copeland A."/>
            <person name="Lapidus A."/>
            <person name="Glavina del Rio T."/>
            <person name="Dalin E."/>
            <person name="Tice H."/>
            <person name="Bruce D."/>
            <person name="Goodwin L."/>
            <person name="Pitluck S."/>
            <person name="Peters L."/>
            <person name="Ovchinnikova G."/>
            <person name="Lu M."/>
            <person name="Kyrpides N."/>
            <person name="Mavromatis K."/>
            <person name="Ivanova N."/>
            <person name="Brettin T."/>
            <person name="Detter J.C."/>
            <person name="Han C."/>
            <person name="Larimer F."/>
            <person name="Land M."/>
            <person name="Hauser L."/>
            <person name="Markowitz V."/>
            <person name="Cheng J.-F."/>
            <person name="Hugenholtz P."/>
            <person name="Woyke T."/>
            <person name="Wu D."/>
            <person name="Spring S."/>
            <person name="Schroeder M."/>
            <person name="Kopitz M."/>
            <person name="Brambilla E."/>
            <person name="Klenk H.-P."/>
            <person name="Eisen J.A."/>
        </authorList>
    </citation>
    <scope>NUCLEOTIDE SEQUENCE</scope>
    <source>
        <strain evidence="7">DSM 3403</strain>
    </source>
</reference>
<keyword evidence="2" id="KW-0201">Cytochrome c-type biogenesis</keyword>
<dbReference type="HOGENOM" id="CLU_042529_1_1_10"/>
<dbReference type="GO" id="GO:0016853">
    <property type="term" value="F:isomerase activity"/>
    <property type="evidence" value="ECO:0007669"/>
    <property type="project" value="UniProtKB-KW"/>
</dbReference>
<dbReference type="PROSITE" id="PS00194">
    <property type="entry name" value="THIOREDOXIN_1"/>
    <property type="match status" value="1"/>
</dbReference>
<evidence type="ECO:0000256" key="4">
    <source>
        <dbReference type="ARBA" id="ARBA00023284"/>
    </source>
</evidence>
<comment type="subcellular location">
    <subcellularLocation>
        <location evidence="1">Cell envelope</location>
    </subcellularLocation>
</comment>
<sequence>MNVKKCLAASLFLLTTMSGVKAQNLSEIKGKLDMNRPEPVKLFKVMEGRMEEVAISNPSKNGYFGFIFQPEYKGFYVVGVGEAISGMKNKYKFYFQGNDKLSLILNDSTYTLAGENSKENKLLTDWHNVVQPVEYNAINVFRQSYKEFFPILTKVADQSATWMKGKSSGNKEFDRLLAQTINYDVAFYAMGFLKTPRTIHPSKEDYNDYLKNFHPADYLSNLELLKYPYGTRVLGQLAYFNRRDDKDVTVDKVINAIPNDQLKGEFALENAGYARSFTNYLELVDKYGKYFLTEDQKRRSQAIGAKLASFKPTEKAINFTYPDINEKQVSLTDFKGKLVLVDVWATWCGPCKKEIPALKKLEEELRGKDVVFMSVSVDQLKDKEKWKDFVSAENLVGVQLFAGASPDIMTNYQIKGIPRFMLFDKKGNIINVDAPRPSEPKLKETILEWLNKS</sequence>
<dbReference type="GO" id="GO:0016209">
    <property type="term" value="F:antioxidant activity"/>
    <property type="evidence" value="ECO:0007669"/>
    <property type="project" value="InterPro"/>
</dbReference>
<dbReference type="InterPro" id="IPR013766">
    <property type="entry name" value="Thioredoxin_domain"/>
</dbReference>
<dbReference type="OrthoDB" id="1095575at2"/>
<dbReference type="EMBL" id="CP003349">
    <property type="protein sequence ID" value="AFD08275.1"/>
    <property type="molecule type" value="Genomic_DNA"/>
</dbReference>
<evidence type="ECO:0000313" key="8">
    <source>
        <dbReference type="Proteomes" id="UP000007590"/>
    </source>
</evidence>
<dbReference type="Proteomes" id="UP000007590">
    <property type="component" value="Chromosome"/>
</dbReference>
<dbReference type="PROSITE" id="PS51352">
    <property type="entry name" value="THIOREDOXIN_2"/>
    <property type="match status" value="1"/>
</dbReference>
<dbReference type="GO" id="GO:0030313">
    <property type="term" value="C:cell envelope"/>
    <property type="evidence" value="ECO:0007669"/>
    <property type="project" value="UniProtKB-SubCell"/>
</dbReference>
<dbReference type="SUPFAM" id="SSF52833">
    <property type="entry name" value="Thioredoxin-like"/>
    <property type="match status" value="1"/>
</dbReference>
<dbReference type="AlphaFoldDB" id="H8KWU6"/>
<dbReference type="InterPro" id="IPR036249">
    <property type="entry name" value="Thioredoxin-like_sf"/>
</dbReference>
<keyword evidence="3" id="KW-1015">Disulfide bond</keyword>
<dbReference type="Pfam" id="PF00578">
    <property type="entry name" value="AhpC-TSA"/>
    <property type="match status" value="1"/>
</dbReference>
<keyword evidence="5" id="KW-0732">Signal</keyword>
<dbReference type="InterPro" id="IPR000866">
    <property type="entry name" value="AhpC/TSA"/>
</dbReference>
<name>H8KWU6_SOLCM</name>
<organism evidence="7 8">
    <name type="scientific">Solitalea canadensis (strain ATCC 29591 / DSM 3403 / JCM 21819 / LMG 8368 / NBRC 15130 / NCIMB 12057 / USAM 9D)</name>
    <name type="common">Flexibacter canadensis</name>
    <dbReference type="NCBI Taxonomy" id="929556"/>
    <lineage>
        <taxon>Bacteria</taxon>
        <taxon>Pseudomonadati</taxon>
        <taxon>Bacteroidota</taxon>
        <taxon>Sphingobacteriia</taxon>
        <taxon>Sphingobacteriales</taxon>
        <taxon>Sphingobacteriaceae</taxon>
        <taxon>Solitalea</taxon>
    </lineage>
</organism>
<dbReference type="RefSeq" id="WP_014681498.1">
    <property type="nucleotide sequence ID" value="NC_017770.1"/>
</dbReference>
<dbReference type="GO" id="GO:0017004">
    <property type="term" value="P:cytochrome complex assembly"/>
    <property type="evidence" value="ECO:0007669"/>
    <property type="project" value="UniProtKB-KW"/>
</dbReference>
<evidence type="ECO:0000256" key="3">
    <source>
        <dbReference type="ARBA" id="ARBA00023157"/>
    </source>
</evidence>
<feature type="domain" description="Thioredoxin" evidence="6">
    <location>
        <begin position="310"/>
        <end position="453"/>
    </location>
</feature>
<dbReference type="CDD" id="cd02966">
    <property type="entry name" value="TlpA_like_family"/>
    <property type="match status" value="1"/>
</dbReference>
<keyword evidence="4" id="KW-0676">Redox-active center</keyword>
<gene>
    <name evidence="7" type="ordered locus">Solca_3265</name>
</gene>
<dbReference type="Gene3D" id="3.40.30.10">
    <property type="entry name" value="Glutaredoxin"/>
    <property type="match status" value="1"/>
</dbReference>
<evidence type="ECO:0000256" key="2">
    <source>
        <dbReference type="ARBA" id="ARBA00022748"/>
    </source>
</evidence>
<protein>
    <submittedName>
        <fullName evidence="7">Thiol-disulfide isomerase-like thioredoxin</fullName>
    </submittedName>
</protein>
<evidence type="ECO:0000256" key="5">
    <source>
        <dbReference type="SAM" id="SignalP"/>
    </source>
</evidence>
<feature type="chain" id="PRO_5003613481" evidence="5">
    <location>
        <begin position="23"/>
        <end position="453"/>
    </location>
</feature>
<dbReference type="InterPro" id="IPR050553">
    <property type="entry name" value="Thioredoxin_ResA/DsbE_sf"/>
</dbReference>
<keyword evidence="8" id="KW-1185">Reference proteome</keyword>
<dbReference type="PANTHER" id="PTHR42852:SF6">
    <property type="entry name" value="THIOL:DISULFIDE INTERCHANGE PROTEIN DSBE"/>
    <property type="match status" value="1"/>
</dbReference>
<dbReference type="InterPro" id="IPR017937">
    <property type="entry name" value="Thioredoxin_CS"/>
</dbReference>
<dbReference type="KEGG" id="scn:Solca_3265"/>